<gene>
    <name evidence="2" type="ordered locus">Isop_2315</name>
</gene>
<reference evidence="2 3" key="2">
    <citation type="journal article" date="2011" name="Stand. Genomic Sci.">
        <title>Complete genome sequence of Isosphaera pallida type strain (IS1B).</title>
        <authorList>
            <consortium name="US DOE Joint Genome Institute (JGI-PGF)"/>
            <person name="Goker M."/>
            <person name="Cleland D."/>
            <person name="Saunders E."/>
            <person name="Lapidus A."/>
            <person name="Nolan M."/>
            <person name="Lucas S."/>
            <person name="Hammon N."/>
            <person name="Deshpande S."/>
            <person name="Cheng J.F."/>
            <person name="Tapia R."/>
            <person name="Han C."/>
            <person name="Goodwin L."/>
            <person name="Pitluck S."/>
            <person name="Liolios K."/>
            <person name="Pagani I."/>
            <person name="Ivanova N."/>
            <person name="Mavromatis K."/>
            <person name="Pati A."/>
            <person name="Chen A."/>
            <person name="Palaniappan K."/>
            <person name="Land M."/>
            <person name="Hauser L."/>
            <person name="Chang Y.J."/>
            <person name="Jeffries C.D."/>
            <person name="Detter J.C."/>
            <person name="Beck B."/>
            <person name="Woyke T."/>
            <person name="Bristow J."/>
            <person name="Eisen J.A."/>
            <person name="Markowitz V."/>
            <person name="Hugenholtz P."/>
            <person name="Kyrpides N.C."/>
            <person name="Klenk H.P."/>
        </authorList>
    </citation>
    <scope>NUCLEOTIDE SEQUENCE [LARGE SCALE GENOMIC DNA]</scope>
    <source>
        <strain evidence="3">ATCC 43644 / DSM 9630 / IS1B</strain>
    </source>
</reference>
<keyword evidence="3" id="KW-1185">Reference proteome</keyword>
<keyword evidence="1" id="KW-1133">Transmembrane helix</keyword>
<name>E8R6I2_ISOPI</name>
<reference key="1">
    <citation type="submission" date="2010-11" db="EMBL/GenBank/DDBJ databases">
        <title>The complete sequence of chromosome of Isophaera pallida ATCC 43644.</title>
        <authorList>
            <consortium name="US DOE Joint Genome Institute (JGI-PGF)"/>
            <person name="Lucas S."/>
            <person name="Copeland A."/>
            <person name="Lapidus A."/>
            <person name="Bruce D."/>
            <person name="Goodwin L."/>
            <person name="Pitluck S."/>
            <person name="Kyrpides N."/>
            <person name="Mavromatis K."/>
            <person name="Pagani I."/>
            <person name="Ivanova N."/>
            <person name="Saunders E."/>
            <person name="Brettin T."/>
            <person name="Detter J.C."/>
            <person name="Han C."/>
            <person name="Tapia R."/>
            <person name="Land M."/>
            <person name="Hauser L."/>
            <person name="Markowitz V."/>
            <person name="Cheng J.-F."/>
            <person name="Hugenholtz P."/>
            <person name="Woyke T."/>
            <person name="Wu D."/>
            <person name="Eisen J.A."/>
        </authorList>
    </citation>
    <scope>NUCLEOTIDE SEQUENCE</scope>
    <source>
        <strain>ATCC 43644</strain>
    </source>
</reference>
<evidence type="ECO:0000313" key="2">
    <source>
        <dbReference type="EMBL" id="ADV62893.1"/>
    </source>
</evidence>
<dbReference type="EMBL" id="CP002353">
    <property type="protein sequence ID" value="ADV62893.1"/>
    <property type="molecule type" value="Genomic_DNA"/>
</dbReference>
<dbReference type="Proteomes" id="UP000008631">
    <property type="component" value="Chromosome"/>
</dbReference>
<dbReference type="HOGENOM" id="CLU_3252693_0_0_0"/>
<proteinExistence type="predicted"/>
<protein>
    <submittedName>
        <fullName evidence="2">Uncharacterized protein</fullName>
    </submittedName>
</protein>
<evidence type="ECO:0000256" key="1">
    <source>
        <dbReference type="SAM" id="Phobius"/>
    </source>
</evidence>
<dbReference type="KEGG" id="ipa:Isop_2315"/>
<sequence>MGYYVALGPWAVVYRFGTLISTLGGAVVYWKTHRWRRARSGR</sequence>
<keyword evidence="1" id="KW-0812">Transmembrane</keyword>
<evidence type="ECO:0000313" key="3">
    <source>
        <dbReference type="Proteomes" id="UP000008631"/>
    </source>
</evidence>
<dbReference type="STRING" id="575540.Isop_2315"/>
<dbReference type="AlphaFoldDB" id="E8R6I2"/>
<dbReference type="InParanoid" id="E8R6I2"/>
<keyword evidence="1" id="KW-0472">Membrane</keyword>
<organism evidence="2 3">
    <name type="scientific">Isosphaera pallida (strain ATCC 43644 / DSM 9630 / IS1B)</name>
    <dbReference type="NCBI Taxonomy" id="575540"/>
    <lineage>
        <taxon>Bacteria</taxon>
        <taxon>Pseudomonadati</taxon>
        <taxon>Planctomycetota</taxon>
        <taxon>Planctomycetia</taxon>
        <taxon>Isosphaerales</taxon>
        <taxon>Isosphaeraceae</taxon>
        <taxon>Isosphaera</taxon>
    </lineage>
</organism>
<feature type="transmembrane region" description="Helical" evidence="1">
    <location>
        <begin position="12"/>
        <end position="30"/>
    </location>
</feature>
<accession>E8R6I2</accession>